<evidence type="ECO:0000256" key="1">
    <source>
        <dbReference type="ARBA" id="ARBA00022670"/>
    </source>
</evidence>
<feature type="domain" description="Peptidase metallopeptidase" evidence="5">
    <location>
        <begin position="51"/>
        <end position="219"/>
    </location>
</feature>
<keyword evidence="1 6" id="KW-0645">Protease</keyword>
<keyword evidence="4" id="KW-0862">Zinc</keyword>
<sequence>MKRSLVGILAVAATGTAILGVANAYAFRMIQNTNTGRTSSASRVLCDDPVGFVHWTTPSISWGLNAAGQGGDAGVTAAVQNAMAAWNNVSPAPYALTYSGTTNAGFVTDGINVLSWSSGNGCSGGCLAITALVLAPGQVIIESDVSFNSLAAWNTDGNDYDVQAVATHELGHTLGIHHTELQKPRNRPTMYASYFGTAGRSLESDDTAALSCSYTRYPPLGASSFAVAAAAPGVAQAVELPIRLSARPRVGGSILRFALTAGSRVRLDVFDVAGRKTATLLDDFRAPGEYEIAWDGASTRGRAASGFYFARITTEKGVANTTVPLAE</sequence>
<dbReference type="InterPro" id="IPR001818">
    <property type="entry name" value="Pept_M10_metallopeptidase"/>
</dbReference>
<dbReference type="Gene3D" id="2.60.40.4070">
    <property type="match status" value="1"/>
</dbReference>
<dbReference type="InterPro" id="IPR021190">
    <property type="entry name" value="Pept_M10A"/>
</dbReference>
<dbReference type="SMART" id="SM00235">
    <property type="entry name" value="ZnMc"/>
    <property type="match status" value="1"/>
</dbReference>
<evidence type="ECO:0000256" key="2">
    <source>
        <dbReference type="ARBA" id="ARBA00022723"/>
    </source>
</evidence>
<accession>A0A538TW74</accession>
<keyword evidence="6" id="KW-0482">Metalloprotease</keyword>
<proteinExistence type="predicted"/>
<dbReference type="SUPFAM" id="SSF55486">
    <property type="entry name" value="Metalloproteases ('zincins'), catalytic domain"/>
    <property type="match status" value="1"/>
</dbReference>
<name>A0A538TW74_UNCEI</name>
<dbReference type="Pfam" id="PF00413">
    <property type="entry name" value="Peptidase_M10"/>
    <property type="match status" value="1"/>
</dbReference>
<dbReference type="Gene3D" id="3.40.390.10">
    <property type="entry name" value="Collagenase (Catalytic Domain)"/>
    <property type="match status" value="1"/>
</dbReference>
<dbReference type="InterPro" id="IPR024079">
    <property type="entry name" value="MetalloPept_cat_dom_sf"/>
</dbReference>
<dbReference type="GO" id="GO:0006508">
    <property type="term" value="P:proteolysis"/>
    <property type="evidence" value="ECO:0007669"/>
    <property type="project" value="UniProtKB-KW"/>
</dbReference>
<keyword evidence="3" id="KW-0378">Hydrolase</keyword>
<dbReference type="AlphaFoldDB" id="A0A538TW74"/>
<reference evidence="6 7" key="1">
    <citation type="journal article" date="2019" name="Nat. Microbiol.">
        <title>Mediterranean grassland soil C-N compound turnover is dependent on rainfall and depth, and is mediated by genomically divergent microorganisms.</title>
        <authorList>
            <person name="Diamond S."/>
            <person name="Andeer P.F."/>
            <person name="Li Z."/>
            <person name="Crits-Christoph A."/>
            <person name="Burstein D."/>
            <person name="Anantharaman K."/>
            <person name="Lane K.R."/>
            <person name="Thomas B.C."/>
            <person name="Pan C."/>
            <person name="Northen T.R."/>
            <person name="Banfield J.F."/>
        </authorList>
    </citation>
    <scope>NUCLEOTIDE SEQUENCE [LARGE SCALE GENOMIC DNA]</scope>
    <source>
        <strain evidence="6">WS_8</strain>
    </source>
</reference>
<keyword evidence="2" id="KW-0479">Metal-binding</keyword>
<dbReference type="GO" id="GO:0031012">
    <property type="term" value="C:extracellular matrix"/>
    <property type="evidence" value="ECO:0007669"/>
    <property type="project" value="InterPro"/>
</dbReference>
<dbReference type="GO" id="GO:0004222">
    <property type="term" value="F:metalloendopeptidase activity"/>
    <property type="evidence" value="ECO:0007669"/>
    <property type="project" value="InterPro"/>
</dbReference>
<evidence type="ECO:0000313" key="6">
    <source>
        <dbReference type="EMBL" id="TMQ67876.1"/>
    </source>
</evidence>
<protein>
    <submittedName>
        <fullName evidence="6">Matrixin family metalloprotease</fullName>
    </submittedName>
</protein>
<evidence type="ECO:0000256" key="4">
    <source>
        <dbReference type="ARBA" id="ARBA00022833"/>
    </source>
</evidence>
<dbReference type="GO" id="GO:0008270">
    <property type="term" value="F:zinc ion binding"/>
    <property type="evidence" value="ECO:0007669"/>
    <property type="project" value="InterPro"/>
</dbReference>
<dbReference type="Proteomes" id="UP000316609">
    <property type="component" value="Unassembled WGS sequence"/>
</dbReference>
<dbReference type="EMBL" id="VBOY01000026">
    <property type="protein sequence ID" value="TMQ67876.1"/>
    <property type="molecule type" value="Genomic_DNA"/>
</dbReference>
<gene>
    <name evidence="6" type="ORF">E6K78_03235</name>
</gene>
<dbReference type="PRINTS" id="PR00138">
    <property type="entry name" value="MATRIXIN"/>
</dbReference>
<dbReference type="InterPro" id="IPR006026">
    <property type="entry name" value="Peptidase_Metallo"/>
</dbReference>
<comment type="caution">
    <text evidence="6">The sequence shown here is derived from an EMBL/GenBank/DDBJ whole genome shotgun (WGS) entry which is preliminary data.</text>
</comment>
<evidence type="ECO:0000259" key="5">
    <source>
        <dbReference type="SMART" id="SM00235"/>
    </source>
</evidence>
<evidence type="ECO:0000256" key="3">
    <source>
        <dbReference type="ARBA" id="ARBA00022801"/>
    </source>
</evidence>
<organism evidence="6 7">
    <name type="scientific">Eiseniibacteriota bacterium</name>
    <dbReference type="NCBI Taxonomy" id="2212470"/>
    <lineage>
        <taxon>Bacteria</taxon>
        <taxon>Candidatus Eiseniibacteriota</taxon>
    </lineage>
</organism>
<evidence type="ECO:0000313" key="7">
    <source>
        <dbReference type="Proteomes" id="UP000316609"/>
    </source>
</evidence>